<keyword evidence="12" id="KW-0175">Coiled coil</keyword>
<evidence type="ECO:0000256" key="3">
    <source>
        <dbReference type="ARBA" id="ARBA00012438"/>
    </source>
</evidence>
<evidence type="ECO:0000256" key="5">
    <source>
        <dbReference type="ARBA" id="ARBA00022553"/>
    </source>
</evidence>
<evidence type="ECO:0000259" key="14">
    <source>
        <dbReference type="PROSITE" id="PS50109"/>
    </source>
</evidence>
<dbReference type="SUPFAM" id="SSF55874">
    <property type="entry name" value="ATPase domain of HSP90 chaperone/DNA topoisomerase II/histidine kinase"/>
    <property type="match status" value="1"/>
</dbReference>
<dbReference type="CDD" id="cd18773">
    <property type="entry name" value="PDC1_HK_sensor"/>
    <property type="match status" value="1"/>
</dbReference>
<dbReference type="InterPro" id="IPR036890">
    <property type="entry name" value="HATPase_C_sf"/>
</dbReference>
<evidence type="ECO:0000256" key="8">
    <source>
        <dbReference type="ARBA" id="ARBA00022777"/>
    </source>
</evidence>
<evidence type="ECO:0000256" key="4">
    <source>
        <dbReference type="ARBA" id="ARBA00022475"/>
    </source>
</evidence>
<keyword evidence="9" id="KW-0067">ATP-binding</keyword>
<evidence type="ECO:0000256" key="6">
    <source>
        <dbReference type="ARBA" id="ARBA00022679"/>
    </source>
</evidence>
<dbReference type="STRING" id="1469647.BC351_36365"/>
<dbReference type="InterPro" id="IPR005467">
    <property type="entry name" value="His_kinase_dom"/>
</dbReference>
<comment type="caution">
    <text evidence="16">The sequence shown here is derived from an EMBL/GenBank/DDBJ whole genome shotgun (WGS) entry which is preliminary data.</text>
</comment>
<dbReference type="Gene3D" id="3.30.450.20">
    <property type="entry name" value="PAS domain"/>
    <property type="match status" value="2"/>
</dbReference>
<feature type="domain" description="HAMP" evidence="15">
    <location>
        <begin position="320"/>
        <end position="372"/>
    </location>
</feature>
<dbReference type="InterPro" id="IPR050640">
    <property type="entry name" value="Bact_2-comp_sensor_kinase"/>
</dbReference>
<dbReference type="Gene3D" id="6.10.340.10">
    <property type="match status" value="1"/>
</dbReference>
<evidence type="ECO:0000256" key="9">
    <source>
        <dbReference type="ARBA" id="ARBA00022840"/>
    </source>
</evidence>
<keyword evidence="10" id="KW-0902">Two-component regulatory system</keyword>
<gene>
    <name evidence="16" type="ORF">BC351_36365</name>
</gene>
<dbReference type="SMART" id="SM00304">
    <property type="entry name" value="HAMP"/>
    <property type="match status" value="1"/>
</dbReference>
<accession>A0A1V4HBZ8</accession>
<evidence type="ECO:0000313" key="17">
    <source>
        <dbReference type="Proteomes" id="UP000190626"/>
    </source>
</evidence>
<dbReference type="PROSITE" id="PS50885">
    <property type="entry name" value="HAMP"/>
    <property type="match status" value="1"/>
</dbReference>
<feature type="transmembrane region" description="Helical" evidence="13">
    <location>
        <begin position="296"/>
        <end position="318"/>
    </location>
</feature>
<dbReference type="RefSeq" id="WP_079418085.1">
    <property type="nucleotide sequence ID" value="NZ_MBTG01000035.1"/>
</dbReference>
<dbReference type="AlphaFoldDB" id="A0A1V4HBZ8"/>
<dbReference type="InterPro" id="IPR010559">
    <property type="entry name" value="Sig_transdc_His_kin_internal"/>
</dbReference>
<comment type="catalytic activity">
    <reaction evidence="1">
        <text>ATP + protein L-histidine = ADP + protein N-phospho-L-histidine.</text>
        <dbReference type="EC" id="2.7.13.3"/>
    </reaction>
</comment>
<evidence type="ECO:0000256" key="1">
    <source>
        <dbReference type="ARBA" id="ARBA00000085"/>
    </source>
</evidence>
<name>A0A1V4HBZ8_9BACL</name>
<keyword evidence="4" id="KW-1003">Cell membrane</keyword>
<feature type="domain" description="Histidine kinase" evidence="14">
    <location>
        <begin position="479"/>
        <end position="589"/>
    </location>
</feature>
<proteinExistence type="predicted"/>
<evidence type="ECO:0000313" key="16">
    <source>
        <dbReference type="EMBL" id="OPH50117.1"/>
    </source>
</evidence>
<dbReference type="OrthoDB" id="9776552at2"/>
<keyword evidence="13" id="KW-1133">Transmembrane helix</keyword>
<evidence type="ECO:0000256" key="10">
    <source>
        <dbReference type="ARBA" id="ARBA00023012"/>
    </source>
</evidence>
<evidence type="ECO:0000256" key="7">
    <source>
        <dbReference type="ARBA" id="ARBA00022741"/>
    </source>
</evidence>
<dbReference type="Proteomes" id="UP000190626">
    <property type="component" value="Unassembled WGS sequence"/>
</dbReference>
<keyword evidence="6" id="KW-0808">Transferase</keyword>
<dbReference type="Pfam" id="PF06580">
    <property type="entry name" value="His_kinase"/>
    <property type="match status" value="1"/>
</dbReference>
<evidence type="ECO:0000256" key="12">
    <source>
        <dbReference type="SAM" id="Coils"/>
    </source>
</evidence>
<dbReference type="PANTHER" id="PTHR34220:SF7">
    <property type="entry name" value="SENSOR HISTIDINE KINASE YPDA"/>
    <property type="match status" value="1"/>
</dbReference>
<dbReference type="EMBL" id="MBTG01000035">
    <property type="protein sequence ID" value="OPH50117.1"/>
    <property type="molecule type" value="Genomic_DNA"/>
</dbReference>
<protein>
    <recommendedName>
        <fullName evidence="3">histidine kinase</fullName>
        <ecNumber evidence="3">2.7.13.3</ecNumber>
    </recommendedName>
</protein>
<feature type="coiled-coil region" evidence="12">
    <location>
        <begin position="360"/>
        <end position="387"/>
    </location>
</feature>
<comment type="subcellular location">
    <subcellularLocation>
        <location evidence="2">Cell membrane</location>
        <topology evidence="2">Multi-pass membrane protein</topology>
    </subcellularLocation>
</comment>
<sequence length="597" mass="67601">MKALISWFGSWSMLAKHFLFLSIGTLVLLGGLGWINLREAEGLFRRQVVSDAQIIIDRTNLYMNAYLDNVQNILMLISTREDLLSDGMEKEASDVLRSYANMNRTLYKSLYLVGEDGHVISNSQTTFDIIGNPQIPVLLTKAKQTYGMFITEPYQSPMSGKTVAFVLPIQSSSTKSFKGIAVVEIDLVQLTNLIAQFMNTKNQTFAIITNKKNVVHSFDAGLPLNSYRLLPYNTSVFPPELDAGFVDKVSELPLGAAEITGPQGDLVAVKSGMNKLGWYFIAFYENSFFYQNIRSLYRNFSTAGVFWIFLVLISTYMISRYITLPVRTLVAKMDRVRDVEVLHTIHATGNDEIGRLARSYNAMMERIHHLLQETKEAERRKKHFELKMLQSQIAPHFLYNTLACISSLAKQHKINEVRETIKTLVGLLSFSFDKSTEFVTLADELEGLRMYAYIQKVRYGDKFTMEIDAASETQSKTILKLTLQPLVENAIFHGIVPLKREGTIRIRTKCVKGKLIITIRDNGLGMNAEVLKSLFGERHKAPSKHRFTGIGFMNVHERIGLHFGAEYGLSIYSLPEIGTLIRIELPALEHEHAEKPQ</sequence>
<dbReference type="InterPro" id="IPR003594">
    <property type="entry name" value="HATPase_dom"/>
</dbReference>
<keyword evidence="8 16" id="KW-0418">Kinase</keyword>
<keyword evidence="5" id="KW-0597">Phosphoprotein</keyword>
<dbReference type="GO" id="GO:0000155">
    <property type="term" value="F:phosphorelay sensor kinase activity"/>
    <property type="evidence" value="ECO:0007669"/>
    <property type="project" value="InterPro"/>
</dbReference>
<evidence type="ECO:0000259" key="15">
    <source>
        <dbReference type="PROSITE" id="PS50885"/>
    </source>
</evidence>
<feature type="transmembrane region" description="Helical" evidence="13">
    <location>
        <begin position="18"/>
        <end position="37"/>
    </location>
</feature>
<dbReference type="Pfam" id="PF02518">
    <property type="entry name" value="HATPase_c"/>
    <property type="match status" value="1"/>
</dbReference>
<dbReference type="SUPFAM" id="SSF158472">
    <property type="entry name" value="HAMP domain-like"/>
    <property type="match status" value="1"/>
</dbReference>
<keyword evidence="13" id="KW-0812">Transmembrane</keyword>
<dbReference type="SMART" id="SM00387">
    <property type="entry name" value="HATPase_c"/>
    <property type="match status" value="1"/>
</dbReference>
<dbReference type="GO" id="GO:0005886">
    <property type="term" value="C:plasma membrane"/>
    <property type="evidence" value="ECO:0007669"/>
    <property type="project" value="UniProtKB-SubCell"/>
</dbReference>
<keyword evidence="11 13" id="KW-0472">Membrane</keyword>
<dbReference type="PANTHER" id="PTHR34220">
    <property type="entry name" value="SENSOR HISTIDINE KINASE YPDA"/>
    <property type="match status" value="1"/>
</dbReference>
<evidence type="ECO:0000256" key="11">
    <source>
        <dbReference type="ARBA" id="ARBA00023136"/>
    </source>
</evidence>
<dbReference type="Gene3D" id="3.30.565.10">
    <property type="entry name" value="Histidine kinase-like ATPase, C-terminal domain"/>
    <property type="match status" value="1"/>
</dbReference>
<dbReference type="GO" id="GO:0005524">
    <property type="term" value="F:ATP binding"/>
    <property type="evidence" value="ECO:0007669"/>
    <property type="project" value="UniProtKB-KW"/>
</dbReference>
<dbReference type="EC" id="2.7.13.3" evidence="3"/>
<dbReference type="Pfam" id="PF00672">
    <property type="entry name" value="HAMP"/>
    <property type="match status" value="1"/>
</dbReference>
<dbReference type="PROSITE" id="PS50109">
    <property type="entry name" value="HIS_KIN"/>
    <property type="match status" value="1"/>
</dbReference>
<evidence type="ECO:0000256" key="2">
    <source>
        <dbReference type="ARBA" id="ARBA00004651"/>
    </source>
</evidence>
<dbReference type="CDD" id="cd06225">
    <property type="entry name" value="HAMP"/>
    <property type="match status" value="1"/>
</dbReference>
<keyword evidence="7" id="KW-0547">Nucleotide-binding</keyword>
<keyword evidence="17" id="KW-1185">Reference proteome</keyword>
<organism evidence="16 17">
    <name type="scientific">Paenibacillus ferrarius</name>
    <dbReference type="NCBI Taxonomy" id="1469647"/>
    <lineage>
        <taxon>Bacteria</taxon>
        <taxon>Bacillati</taxon>
        <taxon>Bacillota</taxon>
        <taxon>Bacilli</taxon>
        <taxon>Bacillales</taxon>
        <taxon>Paenibacillaceae</taxon>
        <taxon>Paenibacillus</taxon>
    </lineage>
</organism>
<evidence type="ECO:0000256" key="13">
    <source>
        <dbReference type="SAM" id="Phobius"/>
    </source>
</evidence>
<dbReference type="InterPro" id="IPR003660">
    <property type="entry name" value="HAMP_dom"/>
</dbReference>
<reference evidence="17" key="1">
    <citation type="submission" date="2016-07" db="EMBL/GenBank/DDBJ databases">
        <authorList>
            <person name="Florea S."/>
            <person name="Webb J.S."/>
            <person name="Jaromczyk J."/>
            <person name="Schardl C.L."/>
        </authorList>
    </citation>
    <scope>NUCLEOTIDE SEQUENCE [LARGE SCALE GENOMIC DNA]</scope>
    <source>
        <strain evidence="17">CY1</strain>
    </source>
</reference>